<dbReference type="Proteomes" id="UP001367513">
    <property type="component" value="Unassembled WGS sequence"/>
</dbReference>
<dbReference type="EMBL" id="JBBPIX010000021">
    <property type="protein sequence ID" value="MEK6467114.1"/>
    <property type="molecule type" value="Genomic_DNA"/>
</dbReference>
<dbReference type="RefSeq" id="WP_346101874.1">
    <property type="nucleotide sequence ID" value="NZ_BAAAOD010000002.1"/>
</dbReference>
<keyword evidence="3" id="KW-1185">Reference proteome</keyword>
<evidence type="ECO:0008006" key="4">
    <source>
        <dbReference type="Google" id="ProtNLM"/>
    </source>
</evidence>
<comment type="caution">
    <text evidence="2">The sequence shown here is derived from an EMBL/GenBank/DDBJ whole genome shotgun (WGS) entry which is preliminary data.</text>
</comment>
<evidence type="ECO:0000313" key="2">
    <source>
        <dbReference type="EMBL" id="MEK6467114.1"/>
    </source>
</evidence>
<evidence type="ECO:0000256" key="1">
    <source>
        <dbReference type="SAM" id="MobiDB-lite"/>
    </source>
</evidence>
<accession>A0ABU9AN02</accession>
<proteinExistence type="predicted"/>
<gene>
    <name evidence="2" type="ORF">WG925_25545</name>
</gene>
<sequence>MFGPAQLTLAGRTGLPAPQALDGVYGWSLTDAGLTRVDLTTGEVLVGGFPRAPLFRGLDLSRPTAIGAPEILGAPVLADLPSGRRVLAAWPVEQPGQGTTPSQRGIELVSADPKTAQTLTSTTVPLPRSWLEESLTGFTVYVTGVVGTTAVVSAAAADAALTAAVDLPTGRLLWSTPDVAAQLLTDDTVVVRLRDLARSELRGLALADGRPRWAGIAGSSVSPLGTSRALVDLRTLDNAWGGSQVIDTATGRELDSPLNGQPGWTCRRDQQSLTVCSLAPYNDTDAVLGFDDNGTELWRITRDAGRVVPTVTTAWHGMVYGYTDNGPVVLDGRTGADHPTPSPDAPILVNGYFAITAAPAATPEQRPNYRHPSTLVARPTVG</sequence>
<reference evidence="2 3" key="1">
    <citation type="submission" date="2024-03" db="EMBL/GenBank/DDBJ databases">
        <title>Draft genome sequence of Pseudonocardia carboxydivorans JCM 14827.</title>
        <authorList>
            <person name="Duangmal K."/>
        </authorList>
    </citation>
    <scope>NUCLEOTIDE SEQUENCE [LARGE SCALE GENOMIC DNA]</scope>
    <source>
        <strain evidence="2 3">JCM 14827</strain>
    </source>
</reference>
<feature type="region of interest" description="Disordered" evidence="1">
    <location>
        <begin position="363"/>
        <end position="382"/>
    </location>
</feature>
<organism evidence="2 3">
    <name type="scientific">Pseudonocardia alni subsp. carboxydivorans</name>
    <dbReference type="NCBI Taxonomy" id="415010"/>
    <lineage>
        <taxon>Bacteria</taxon>
        <taxon>Bacillati</taxon>
        <taxon>Actinomycetota</taxon>
        <taxon>Actinomycetes</taxon>
        <taxon>Pseudonocardiales</taxon>
        <taxon>Pseudonocardiaceae</taxon>
        <taxon>Pseudonocardia</taxon>
    </lineage>
</organism>
<name>A0ABU9AN02_PSEA5</name>
<protein>
    <recommendedName>
        <fullName evidence="4">Pyrroloquinoline-quinone binding quinoprotein</fullName>
    </recommendedName>
</protein>
<evidence type="ECO:0000313" key="3">
    <source>
        <dbReference type="Proteomes" id="UP001367513"/>
    </source>
</evidence>